<dbReference type="Proteomes" id="UP001204524">
    <property type="component" value="Unassembled WGS sequence"/>
</dbReference>
<comment type="caution">
    <text evidence="3">The sequence shown here is derived from an EMBL/GenBank/DDBJ whole genome shotgun (WGS) entry which is preliminary data.</text>
</comment>
<dbReference type="Pfam" id="PF00582">
    <property type="entry name" value="Usp"/>
    <property type="match status" value="2"/>
</dbReference>
<feature type="domain" description="UspA" evidence="2">
    <location>
        <begin position="9"/>
        <end position="133"/>
    </location>
</feature>
<evidence type="ECO:0000313" key="3">
    <source>
        <dbReference type="EMBL" id="MCP3422392.1"/>
    </source>
</evidence>
<reference evidence="3 4" key="1">
    <citation type="submission" date="2022-06" db="EMBL/GenBank/DDBJ databases">
        <authorList>
            <person name="So Y."/>
        </authorList>
    </citation>
    <scope>NUCLEOTIDE SEQUENCE [LARGE SCALE GENOMIC DNA]</scope>
    <source>
        <strain evidence="3 4">STR3</strain>
    </source>
</reference>
<gene>
    <name evidence="3" type="ORF">NCI01_11340</name>
</gene>
<dbReference type="InterPro" id="IPR006015">
    <property type="entry name" value="Universal_stress_UspA"/>
</dbReference>
<accession>A0ABT1KXA7</accession>
<dbReference type="RefSeq" id="WP_254181587.1">
    <property type="nucleotide sequence ID" value="NZ_JANARS010000004.1"/>
</dbReference>
<dbReference type="EMBL" id="JANARS010000004">
    <property type="protein sequence ID" value="MCP3422392.1"/>
    <property type="molecule type" value="Genomic_DNA"/>
</dbReference>
<dbReference type="SUPFAM" id="SSF52402">
    <property type="entry name" value="Adenine nucleotide alpha hydrolases-like"/>
    <property type="match status" value="2"/>
</dbReference>
<name>A0ABT1KXA7_9ACTN</name>
<dbReference type="PANTHER" id="PTHR46268:SF6">
    <property type="entry name" value="UNIVERSAL STRESS PROTEIN UP12"/>
    <property type="match status" value="1"/>
</dbReference>
<evidence type="ECO:0000256" key="1">
    <source>
        <dbReference type="ARBA" id="ARBA00008791"/>
    </source>
</evidence>
<evidence type="ECO:0000313" key="4">
    <source>
        <dbReference type="Proteomes" id="UP001204524"/>
    </source>
</evidence>
<dbReference type="PANTHER" id="PTHR46268">
    <property type="entry name" value="STRESS RESPONSE PROTEIN NHAX"/>
    <property type="match status" value="1"/>
</dbReference>
<proteinExistence type="inferred from homology"/>
<protein>
    <submittedName>
        <fullName evidence="3">Universal stress protein</fullName>
    </submittedName>
</protein>
<comment type="similarity">
    <text evidence="1">Belongs to the universal stress protein A family.</text>
</comment>
<dbReference type="PRINTS" id="PR01438">
    <property type="entry name" value="UNVRSLSTRESS"/>
</dbReference>
<dbReference type="InterPro" id="IPR006016">
    <property type="entry name" value="UspA"/>
</dbReference>
<evidence type="ECO:0000259" key="2">
    <source>
        <dbReference type="Pfam" id="PF00582"/>
    </source>
</evidence>
<feature type="domain" description="UspA" evidence="2">
    <location>
        <begin position="141"/>
        <end position="277"/>
    </location>
</feature>
<dbReference type="Gene3D" id="3.40.50.620">
    <property type="entry name" value="HUPs"/>
    <property type="match status" value="2"/>
</dbReference>
<keyword evidence="4" id="KW-1185">Reference proteome</keyword>
<organism evidence="3 4">
    <name type="scientific">Nocardioides pinisoli</name>
    <dbReference type="NCBI Taxonomy" id="2950279"/>
    <lineage>
        <taxon>Bacteria</taxon>
        <taxon>Bacillati</taxon>
        <taxon>Actinomycetota</taxon>
        <taxon>Actinomycetes</taxon>
        <taxon>Propionibacteriales</taxon>
        <taxon>Nocardioidaceae</taxon>
        <taxon>Nocardioides</taxon>
    </lineage>
</organism>
<dbReference type="InterPro" id="IPR014729">
    <property type="entry name" value="Rossmann-like_a/b/a_fold"/>
</dbReference>
<dbReference type="CDD" id="cd23659">
    <property type="entry name" value="USP_At3g01520-like"/>
    <property type="match status" value="1"/>
</dbReference>
<sequence length="277" mass="29016">MDSTRHATRRILVAYDGSAEAELALRWAAEEAHGTGRGLHVVAVDDVPTSPWGTAAVHRGEKVLAGVEESLGDLDVEVETRVGHVTGELLSAAVSADMVVIGSRGHGRAADLLVGSVSQHLARHAPGPVVVVRPARATDSHRIVVGVDGSTASSAALEYACQRAERTRETVVALHAWRTHAPSTDVWSSEPRDLKGLAHRQVLLAESVAGLRSDHPDVVIEQEAVPVAPVTCLVDASRNASLVVVGSHGLGYFGGLLLGSVSQAVLQRAECPVAVVR</sequence>